<proteinExistence type="predicted"/>
<organism evidence="3 4">
    <name type="scientific">Miscanthus lutarioriparius</name>
    <dbReference type="NCBI Taxonomy" id="422564"/>
    <lineage>
        <taxon>Eukaryota</taxon>
        <taxon>Viridiplantae</taxon>
        <taxon>Streptophyta</taxon>
        <taxon>Embryophyta</taxon>
        <taxon>Tracheophyta</taxon>
        <taxon>Spermatophyta</taxon>
        <taxon>Magnoliopsida</taxon>
        <taxon>Liliopsida</taxon>
        <taxon>Poales</taxon>
        <taxon>Poaceae</taxon>
        <taxon>PACMAD clade</taxon>
        <taxon>Panicoideae</taxon>
        <taxon>Andropogonodae</taxon>
        <taxon>Andropogoneae</taxon>
        <taxon>Saccharinae</taxon>
        <taxon>Miscanthus</taxon>
    </lineage>
</organism>
<dbReference type="InterPro" id="IPR032675">
    <property type="entry name" value="LRR_dom_sf"/>
</dbReference>
<dbReference type="InterPro" id="IPR036047">
    <property type="entry name" value="F-box-like_dom_sf"/>
</dbReference>
<dbReference type="OrthoDB" id="612216at2759"/>
<evidence type="ECO:0000313" key="4">
    <source>
        <dbReference type="Proteomes" id="UP000604825"/>
    </source>
</evidence>
<comment type="caution">
    <text evidence="3">The sequence shown here is derived from an EMBL/GenBank/DDBJ whole genome shotgun (WGS) entry which is preliminary data.</text>
</comment>
<dbReference type="PANTHER" id="PTHR32141">
    <property type="match status" value="1"/>
</dbReference>
<evidence type="ECO:0000259" key="2">
    <source>
        <dbReference type="Pfam" id="PF24758"/>
    </source>
</evidence>
<feature type="domain" description="FBD" evidence="1">
    <location>
        <begin position="316"/>
        <end position="356"/>
    </location>
</feature>
<dbReference type="SUPFAM" id="SSF81383">
    <property type="entry name" value="F-box domain"/>
    <property type="match status" value="1"/>
</dbReference>
<gene>
    <name evidence="3" type="ORF">NCGR_LOCUS8375</name>
</gene>
<evidence type="ECO:0000259" key="1">
    <source>
        <dbReference type="Pfam" id="PF08387"/>
    </source>
</evidence>
<dbReference type="EMBL" id="CAJGYO010000002">
    <property type="protein sequence ID" value="CAD6212600.1"/>
    <property type="molecule type" value="Genomic_DNA"/>
</dbReference>
<dbReference type="SUPFAM" id="SSF52047">
    <property type="entry name" value="RNI-like"/>
    <property type="match status" value="1"/>
</dbReference>
<dbReference type="Pfam" id="PF08387">
    <property type="entry name" value="FBD"/>
    <property type="match status" value="1"/>
</dbReference>
<dbReference type="AlphaFoldDB" id="A0A811MUG6"/>
<dbReference type="InterPro" id="IPR006566">
    <property type="entry name" value="FBD"/>
</dbReference>
<dbReference type="Gene3D" id="3.80.10.10">
    <property type="entry name" value="Ribonuclease Inhibitor"/>
    <property type="match status" value="1"/>
</dbReference>
<feature type="domain" description="F-box/LRR-repeat protein 15/At3g58940/PEG3-like LRR" evidence="2">
    <location>
        <begin position="249"/>
        <end position="290"/>
    </location>
</feature>
<reference evidence="3" key="1">
    <citation type="submission" date="2020-10" db="EMBL/GenBank/DDBJ databases">
        <authorList>
            <person name="Han B."/>
            <person name="Lu T."/>
            <person name="Zhao Q."/>
            <person name="Huang X."/>
            <person name="Zhao Y."/>
        </authorList>
    </citation>
    <scope>NUCLEOTIDE SEQUENCE</scope>
</reference>
<dbReference type="PANTHER" id="PTHR32141:SF168">
    <property type="entry name" value="OS12G0595200 PROTEIN"/>
    <property type="match status" value="1"/>
</dbReference>
<protein>
    <recommendedName>
        <fullName evidence="5">FBD domain-containing protein</fullName>
    </recommendedName>
</protein>
<name>A0A811MUG6_9POAL</name>
<dbReference type="InterPro" id="IPR055411">
    <property type="entry name" value="LRR_FXL15/At3g58940/PEG3-like"/>
</dbReference>
<dbReference type="Pfam" id="PF24758">
    <property type="entry name" value="LRR_At5g56370"/>
    <property type="match status" value="2"/>
</dbReference>
<dbReference type="InterPro" id="IPR055302">
    <property type="entry name" value="F-box_dom-containing"/>
</dbReference>
<dbReference type="Proteomes" id="UP000604825">
    <property type="component" value="Unassembled WGS sequence"/>
</dbReference>
<keyword evidence="4" id="KW-1185">Reference proteome</keyword>
<evidence type="ECO:0000313" key="3">
    <source>
        <dbReference type="EMBL" id="CAD6212600.1"/>
    </source>
</evidence>
<evidence type="ECO:0008006" key="5">
    <source>
        <dbReference type="Google" id="ProtNLM"/>
    </source>
</evidence>
<sequence length="426" mass="48470">MEEDDHISRLPDAVLGEIVSLLRTKESGRTQAIASRWCHIWRSAPLNLDLHNRAPSERRIPLAQISGILSSHRGPGRRFSIPRHYFENDAHPAATLDAWLGTPALDGLQELDFHYGSWHTRQGSPARPLPESARRFLSTLRVASFGHCTFPDENGLILPLLKQLSLMHVKISENSLYALLAGFPLLQSLMLTQSIGCSRIRIVSRTLRSIGVHASWGDTMLDQFTIEDAPFLERFLLLDLWFPKKMGSDVVNSTTVLPSMRVLALTHNNFSLDEVIAFMKCFPCLENLYIKMSTAYGQLTKTKVTNAWRQKYRNLIGTLDIRLKKIVLSAYLGNNAHVKFAEFFVLNARVLESMVLQVDVSNYHNKAWIERQQTLLQIEERASRGARFDFVSHSSRPVSCEHIWYEQVHDLSKADPFVGFDYWATG</sequence>
<accession>A0A811MUG6</accession>
<feature type="domain" description="F-box/LRR-repeat protein 15/At3g58940/PEG3-like LRR" evidence="2">
    <location>
        <begin position="96"/>
        <end position="243"/>
    </location>
</feature>